<protein>
    <submittedName>
        <fullName evidence="1">Uncharacterized protein</fullName>
    </submittedName>
</protein>
<dbReference type="STRING" id="1231341.Abor_031_053"/>
<dbReference type="EMBL" id="BAMX01000031">
    <property type="protein sequence ID" value="GAN66887.1"/>
    <property type="molecule type" value="Genomic_DNA"/>
</dbReference>
<reference evidence="1 2" key="1">
    <citation type="submission" date="2012-11" db="EMBL/GenBank/DDBJ databases">
        <title>Whole genome sequence of Acetobacter orientalis 21F-2.</title>
        <authorList>
            <person name="Azuma Y."/>
            <person name="Higashiura N."/>
            <person name="Hirakawa H."/>
            <person name="Matsushita K."/>
        </authorList>
    </citation>
    <scope>NUCLEOTIDE SEQUENCE [LARGE SCALE GENOMIC DNA]</scope>
    <source>
        <strain evidence="1 2">21F-2</strain>
    </source>
</reference>
<sequence>MNAVAEFVTARNPAAGEAIVEWILRLSVVVRSNPPVTKTQAVLYAEMLIRDVPPAAFTTDALHYVASQCEWFPAVKVLTELLTEQWKSEKIRRQNERASGATRIAGPMRSGGAPLAGMDLEWRRYWDRREFTGWKDEAEHSVEPWQVSQRKKAALSLIRSKSPLAYEAITGRQARPVTDNAAWSDPVVVRKQANAAKGSLLALQSMLRTAVQRYAPENMGIVEEVLGKSA</sequence>
<evidence type="ECO:0000313" key="1">
    <source>
        <dbReference type="EMBL" id="GAN66887.1"/>
    </source>
</evidence>
<accession>A0A6N3SXP6</accession>
<dbReference type="AlphaFoldDB" id="A0A0D6NLC7"/>
<keyword evidence="2" id="KW-1185">Reference proteome</keyword>
<dbReference type="RefSeq" id="WP_048841931.1">
    <property type="nucleotide sequence ID" value="NZ_BAMX01000031.1"/>
</dbReference>
<accession>A0A0D6NLC7</accession>
<proteinExistence type="predicted"/>
<dbReference type="Proteomes" id="UP000032670">
    <property type="component" value="Unassembled WGS sequence"/>
</dbReference>
<dbReference type="GeneID" id="76205026"/>
<organism evidence="1 2">
    <name type="scientific">Acetobacter orientalis</name>
    <dbReference type="NCBI Taxonomy" id="146474"/>
    <lineage>
        <taxon>Bacteria</taxon>
        <taxon>Pseudomonadati</taxon>
        <taxon>Pseudomonadota</taxon>
        <taxon>Alphaproteobacteria</taxon>
        <taxon>Acetobacterales</taxon>
        <taxon>Acetobacteraceae</taxon>
        <taxon>Acetobacter</taxon>
    </lineage>
</organism>
<gene>
    <name evidence="1" type="ORF">Abor_031_053</name>
</gene>
<comment type="caution">
    <text evidence="1">The sequence shown here is derived from an EMBL/GenBank/DDBJ whole genome shotgun (WGS) entry which is preliminary data.</text>
</comment>
<name>A0A0D6NLC7_9PROT</name>
<evidence type="ECO:0000313" key="2">
    <source>
        <dbReference type="Proteomes" id="UP000032670"/>
    </source>
</evidence>